<comment type="similarity">
    <text evidence="1">Belongs to the SCO1/2 family.</text>
</comment>
<evidence type="ECO:0000256" key="2">
    <source>
        <dbReference type="ARBA" id="ARBA00023008"/>
    </source>
</evidence>
<keyword evidence="3" id="KW-0479">Metal-binding</keyword>
<feature type="disulfide bond" description="Redox-active" evidence="4">
    <location>
        <begin position="96"/>
        <end position="100"/>
    </location>
</feature>
<gene>
    <name evidence="6" type="ORF">AHMF7616_02545</name>
</gene>
<dbReference type="InterPro" id="IPR003782">
    <property type="entry name" value="SCO1/SenC"/>
</dbReference>
<feature type="binding site" evidence="3">
    <location>
        <position position="96"/>
    </location>
    <ligand>
        <name>Cu cation</name>
        <dbReference type="ChEBI" id="CHEBI:23378"/>
    </ligand>
</feature>
<name>A0A369QL36_9BACT</name>
<dbReference type="PROSITE" id="PS51352">
    <property type="entry name" value="THIOREDOXIN_2"/>
    <property type="match status" value="1"/>
</dbReference>
<feature type="domain" description="Thioredoxin" evidence="5">
    <location>
        <begin position="58"/>
        <end position="221"/>
    </location>
</feature>
<evidence type="ECO:0000256" key="4">
    <source>
        <dbReference type="PIRSR" id="PIRSR603782-2"/>
    </source>
</evidence>
<dbReference type="EMBL" id="QASA01000001">
    <property type="protein sequence ID" value="RDC63936.1"/>
    <property type="molecule type" value="Genomic_DNA"/>
</dbReference>
<evidence type="ECO:0000313" key="7">
    <source>
        <dbReference type="Proteomes" id="UP000253919"/>
    </source>
</evidence>
<dbReference type="Pfam" id="PF02630">
    <property type="entry name" value="SCO1-SenC"/>
    <property type="match status" value="1"/>
</dbReference>
<keyword evidence="2 3" id="KW-0186">Copper</keyword>
<dbReference type="GO" id="GO:0046872">
    <property type="term" value="F:metal ion binding"/>
    <property type="evidence" value="ECO:0007669"/>
    <property type="project" value="UniProtKB-KW"/>
</dbReference>
<evidence type="ECO:0000313" key="6">
    <source>
        <dbReference type="EMBL" id="RDC63936.1"/>
    </source>
</evidence>
<dbReference type="SUPFAM" id="SSF52833">
    <property type="entry name" value="Thioredoxin-like"/>
    <property type="match status" value="1"/>
</dbReference>
<feature type="binding site" evidence="3">
    <location>
        <position position="100"/>
    </location>
    <ligand>
        <name>Cu cation</name>
        <dbReference type="ChEBI" id="CHEBI:23378"/>
    </ligand>
</feature>
<protein>
    <submittedName>
        <fullName evidence="6">SCO1 protein like protein</fullName>
    </submittedName>
</protein>
<dbReference type="AlphaFoldDB" id="A0A369QL36"/>
<accession>A0A369QL36</accession>
<dbReference type="CDD" id="cd02968">
    <property type="entry name" value="SCO"/>
    <property type="match status" value="1"/>
</dbReference>
<dbReference type="Gene3D" id="3.40.30.10">
    <property type="entry name" value="Glutaredoxin"/>
    <property type="match status" value="1"/>
</dbReference>
<feature type="binding site" evidence="3">
    <location>
        <position position="184"/>
    </location>
    <ligand>
        <name>Cu cation</name>
        <dbReference type="ChEBI" id="CHEBI:23378"/>
    </ligand>
</feature>
<organism evidence="6 7">
    <name type="scientific">Adhaeribacter pallidiroseus</name>
    <dbReference type="NCBI Taxonomy" id="2072847"/>
    <lineage>
        <taxon>Bacteria</taxon>
        <taxon>Pseudomonadati</taxon>
        <taxon>Bacteroidota</taxon>
        <taxon>Cytophagia</taxon>
        <taxon>Cytophagales</taxon>
        <taxon>Hymenobacteraceae</taxon>
        <taxon>Adhaeribacter</taxon>
    </lineage>
</organism>
<dbReference type="PANTHER" id="PTHR12151:SF25">
    <property type="entry name" value="LINALOOL DEHYDRATASE_ISOMERASE DOMAIN-CONTAINING PROTEIN"/>
    <property type="match status" value="1"/>
</dbReference>
<sequence length="229" mass="25949">MQQHVKHKLKFLRNPACFLLWAGLLFSCSQTHTTSNRLPILGERETEQRIVNGQTITDTIYHQIPDFSFINQDSQRVTSQTLAGKIYVTDFFFTTCPTICPKMKSQLLRVYEKFKNNDQVVLLSHTIDPQHDSVAVLRDYAGRLGVSSSKWQFVTGAKDSIYAIAAQYMVSAAEDEKEPGGFVHSGAFILTDTNRHVRGIYDGTVPEQVDQLMNDILLLLAEKQQHAQK</sequence>
<evidence type="ECO:0000259" key="5">
    <source>
        <dbReference type="PROSITE" id="PS51352"/>
    </source>
</evidence>
<dbReference type="OrthoDB" id="9811998at2"/>
<evidence type="ECO:0000256" key="1">
    <source>
        <dbReference type="ARBA" id="ARBA00010996"/>
    </source>
</evidence>
<dbReference type="InterPro" id="IPR036249">
    <property type="entry name" value="Thioredoxin-like_sf"/>
</dbReference>
<reference evidence="6 7" key="1">
    <citation type="submission" date="2018-04" db="EMBL/GenBank/DDBJ databases">
        <title>Adhaeribacter sp. HMF7616 genome sequencing and assembly.</title>
        <authorList>
            <person name="Kang H."/>
            <person name="Kang J."/>
            <person name="Cha I."/>
            <person name="Kim H."/>
            <person name="Joh K."/>
        </authorList>
    </citation>
    <scope>NUCLEOTIDE SEQUENCE [LARGE SCALE GENOMIC DNA]</scope>
    <source>
        <strain evidence="6 7">HMF7616</strain>
    </source>
</reference>
<evidence type="ECO:0000256" key="3">
    <source>
        <dbReference type="PIRSR" id="PIRSR603782-1"/>
    </source>
</evidence>
<dbReference type="Proteomes" id="UP000253919">
    <property type="component" value="Unassembled WGS sequence"/>
</dbReference>
<keyword evidence="4" id="KW-1015">Disulfide bond</keyword>
<dbReference type="InterPro" id="IPR013766">
    <property type="entry name" value="Thioredoxin_domain"/>
</dbReference>
<proteinExistence type="inferred from homology"/>
<comment type="caution">
    <text evidence="6">The sequence shown here is derived from an EMBL/GenBank/DDBJ whole genome shotgun (WGS) entry which is preliminary data.</text>
</comment>
<keyword evidence="7" id="KW-1185">Reference proteome</keyword>
<dbReference type="PANTHER" id="PTHR12151">
    <property type="entry name" value="ELECTRON TRANSPORT PROTIN SCO1/SENC FAMILY MEMBER"/>
    <property type="match status" value="1"/>
</dbReference>
<dbReference type="PROSITE" id="PS51257">
    <property type="entry name" value="PROKAR_LIPOPROTEIN"/>
    <property type="match status" value="1"/>
</dbReference>